<keyword evidence="1" id="KW-0805">Transcription regulation</keyword>
<dbReference type="InterPro" id="IPR006447">
    <property type="entry name" value="Myb_dom_plants"/>
</dbReference>
<dbReference type="InterPro" id="IPR017930">
    <property type="entry name" value="Myb_dom"/>
</dbReference>
<keyword evidence="7" id="KW-1185">Reference proteome</keyword>
<sequence>MTPESATEGKGTWTQDEHLRFLQAMERYPNGPWKAIADLIATRTIRQTQTHAQKYREKLERRRRGLRTTPVFETALPVAPIEDELAPEVYYHTDDIGVVPGFADCLDFLIAMLDPPSAMQPSCA</sequence>
<evidence type="ECO:0000259" key="5">
    <source>
        <dbReference type="PROSITE" id="PS51294"/>
    </source>
</evidence>
<evidence type="ECO:0000256" key="2">
    <source>
        <dbReference type="ARBA" id="ARBA00023163"/>
    </source>
</evidence>
<feature type="domain" description="Myb-like" evidence="4">
    <location>
        <begin position="5"/>
        <end position="56"/>
    </location>
</feature>
<evidence type="ECO:0000313" key="6">
    <source>
        <dbReference type="EMBL" id="EQC25583.1"/>
    </source>
</evidence>
<dbReference type="PANTHER" id="PTHR12802">
    <property type="entry name" value="SWI/SNF COMPLEX-RELATED"/>
    <property type="match status" value="1"/>
</dbReference>
<dbReference type="PANTHER" id="PTHR12802:SF155">
    <property type="entry name" value="DEUBIQUITINASE MYSM1"/>
    <property type="match status" value="1"/>
</dbReference>
<dbReference type="Proteomes" id="UP000030762">
    <property type="component" value="Unassembled WGS sequence"/>
</dbReference>
<dbReference type="eggNOG" id="ENOG502SEEY">
    <property type="taxonomic scope" value="Eukaryota"/>
</dbReference>
<dbReference type="OrthoDB" id="72460at2759"/>
<dbReference type="SMART" id="SM00717">
    <property type="entry name" value="SANT"/>
    <property type="match status" value="1"/>
</dbReference>
<dbReference type="NCBIfam" id="TIGR01557">
    <property type="entry name" value="myb_SHAQKYF"/>
    <property type="match status" value="1"/>
</dbReference>
<dbReference type="SUPFAM" id="SSF46689">
    <property type="entry name" value="Homeodomain-like"/>
    <property type="match status" value="1"/>
</dbReference>
<evidence type="ECO:0000313" key="7">
    <source>
        <dbReference type="Proteomes" id="UP000030762"/>
    </source>
</evidence>
<accession>T0R0T2</accession>
<dbReference type="PROSITE" id="PS50090">
    <property type="entry name" value="MYB_LIKE"/>
    <property type="match status" value="1"/>
</dbReference>
<dbReference type="InterPro" id="IPR009057">
    <property type="entry name" value="Homeodomain-like_sf"/>
</dbReference>
<feature type="domain" description="HTH myb-type" evidence="5">
    <location>
        <begin position="10"/>
        <end position="60"/>
    </location>
</feature>
<reference evidence="6 7" key="1">
    <citation type="submission" date="2012-04" db="EMBL/GenBank/DDBJ databases">
        <title>The Genome Sequence of Saprolegnia declina VS20.</title>
        <authorList>
            <consortium name="The Broad Institute Genome Sequencing Platform"/>
            <person name="Russ C."/>
            <person name="Nusbaum C."/>
            <person name="Tyler B."/>
            <person name="van West P."/>
            <person name="Dieguez-Uribeondo J."/>
            <person name="de Bruijn I."/>
            <person name="Tripathy S."/>
            <person name="Jiang R."/>
            <person name="Young S.K."/>
            <person name="Zeng Q."/>
            <person name="Gargeya S."/>
            <person name="Fitzgerald M."/>
            <person name="Haas B."/>
            <person name="Abouelleil A."/>
            <person name="Alvarado L."/>
            <person name="Arachchi H.M."/>
            <person name="Berlin A."/>
            <person name="Chapman S.B."/>
            <person name="Goldberg J."/>
            <person name="Griggs A."/>
            <person name="Gujja S."/>
            <person name="Hansen M."/>
            <person name="Howarth C."/>
            <person name="Imamovic A."/>
            <person name="Larimer J."/>
            <person name="McCowen C."/>
            <person name="Montmayeur A."/>
            <person name="Murphy C."/>
            <person name="Neiman D."/>
            <person name="Pearson M."/>
            <person name="Priest M."/>
            <person name="Roberts A."/>
            <person name="Saif S."/>
            <person name="Shea T."/>
            <person name="Sisk P."/>
            <person name="Sykes S."/>
            <person name="Wortman J."/>
            <person name="Nusbaum C."/>
            <person name="Birren B."/>
        </authorList>
    </citation>
    <scope>NUCLEOTIDE SEQUENCE [LARGE SCALE GENOMIC DNA]</scope>
    <source>
        <strain evidence="6 7">VS20</strain>
    </source>
</reference>
<dbReference type="GeneID" id="19957280"/>
<name>T0R0T2_SAPDV</name>
<dbReference type="AlphaFoldDB" id="T0R0T2"/>
<dbReference type="InParanoid" id="T0R0T2"/>
<proteinExistence type="predicted"/>
<dbReference type="VEuPathDB" id="FungiDB:SDRG_16553"/>
<dbReference type="EMBL" id="JH767266">
    <property type="protein sequence ID" value="EQC25583.1"/>
    <property type="molecule type" value="Genomic_DNA"/>
</dbReference>
<protein>
    <submittedName>
        <fullName evidence="6">Uncharacterized protein</fullName>
    </submittedName>
</protein>
<dbReference type="Gene3D" id="1.10.10.60">
    <property type="entry name" value="Homeodomain-like"/>
    <property type="match status" value="1"/>
</dbReference>
<dbReference type="InterPro" id="IPR001005">
    <property type="entry name" value="SANT/Myb"/>
</dbReference>
<dbReference type="CDD" id="cd00167">
    <property type="entry name" value="SANT"/>
    <property type="match status" value="1"/>
</dbReference>
<dbReference type="Pfam" id="PF00249">
    <property type="entry name" value="Myb_DNA-binding"/>
    <property type="match status" value="1"/>
</dbReference>
<evidence type="ECO:0000256" key="1">
    <source>
        <dbReference type="ARBA" id="ARBA00023015"/>
    </source>
</evidence>
<keyword evidence="3" id="KW-0539">Nucleus</keyword>
<evidence type="ECO:0000259" key="4">
    <source>
        <dbReference type="PROSITE" id="PS50090"/>
    </source>
</evidence>
<dbReference type="RefSeq" id="XP_008620990.1">
    <property type="nucleotide sequence ID" value="XM_008622768.1"/>
</dbReference>
<keyword evidence="2" id="KW-0804">Transcription</keyword>
<evidence type="ECO:0000256" key="3">
    <source>
        <dbReference type="ARBA" id="ARBA00023242"/>
    </source>
</evidence>
<gene>
    <name evidence="6" type="ORF">SDRG_16553</name>
</gene>
<dbReference type="GO" id="GO:0003677">
    <property type="term" value="F:DNA binding"/>
    <property type="evidence" value="ECO:0007669"/>
    <property type="project" value="InterPro"/>
</dbReference>
<dbReference type="STRING" id="1156394.T0R0T2"/>
<organism evidence="6 7">
    <name type="scientific">Saprolegnia diclina (strain VS20)</name>
    <dbReference type="NCBI Taxonomy" id="1156394"/>
    <lineage>
        <taxon>Eukaryota</taxon>
        <taxon>Sar</taxon>
        <taxon>Stramenopiles</taxon>
        <taxon>Oomycota</taxon>
        <taxon>Saprolegniomycetes</taxon>
        <taxon>Saprolegniales</taxon>
        <taxon>Saprolegniaceae</taxon>
        <taxon>Saprolegnia</taxon>
    </lineage>
</organism>
<dbReference type="PROSITE" id="PS51294">
    <property type="entry name" value="HTH_MYB"/>
    <property type="match status" value="1"/>
</dbReference>